<sequence>MLVILVAMSSGFFSTGSALSSHFSPDGAPLSELSWSSSLAVVAVSLSGLFFFVFLMLACLCCKKSKTGFKCGPVGVCPGKGPGFGGRGREREFKNGEGEEYHADMSTLASSASQGSPDVYILPLTEVSLPLSKQPARS</sequence>
<feature type="signal peptide" evidence="2">
    <location>
        <begin position="1"/>
        <end position="18"/>
    </location>
</feature>
<accession>A0AAD6FNJ8</accession>
<keyword evidence="1" id="KW-0812">Transmembrane</keyword>
<dbReference type="PANTHER" id="PTHR24417:SF0">
    <property type="entry name" value="SERINE_THREONINE-PROTEIN KINASE LMTK1"/>
    <property type="match status" value="1"/>
</dbReference>
<dbReference type="GO" id="GO:0007420">
    <property type="term" value="P:brain development"/>
    <property type="evidence" value="ECO:0007669"/>
    <property type="project" value="TreeGrafter"/>
</dbReference>
<reference evidence="3" key="1">
    <citation type="submission" date="2022-11" db="EMBL/GenBank/DDBJ databases">
        <title>Chromosome-level genome of Pogonophryne albipinna.</title>
        <authorList>
            <person name="Jo E."/>
        </authorList>
    </citation>
    <scope>NUCLEOTIDE SEQUENCE</scope>
    <source>
        <strain evidence="3">SGF0006</strain>
        <tissue evidence="3">Muscle</tissue>
    </source>
</reference>
<keyword evidence="2" id="KW-0732">Signal</keyword>
<protein>
    <submittedName>
        <fullName evidence="3">Uncharacterized protein</fullName>
    </submittedName>
</protein>
<dbReference type="AlphaFoldDB" id="A0AAD6FNJ8"/>
<keyword evidence="1" id="KW-1133">Transmembrane helix</keyword>
<feature type="chain" id="PRO_5042056868" evidence="2">
    <location>
        <begin position="19"/>
        <end position="138"/>
    </location>
</feature>
<dbReference type="Proteomes" id="UP001219934">
    <property type="component" value="Unassembled WGS sequence"/>
</dbReference>
<keyword evidence="1" id="KW-0472">Membrane</keyword>
<organism evidence="3 4">
    <name type="scientific">Pogonophryne albipinna</name>
    <dbReference type="NCBI Taxonomy" id="1090488"/>
    <lineage>
        <taxon>Eukaryota</taxon>
        <taxon>Metazoa</taxon>
        <taxon>Chordata</taxon>
        <taxon>Craniata</taxon>
        <taxon>Vertebrata</taxon>
        <taxon>Euteleostomi</taxon>
        <taxon>Actinopterygii</taxon>
        <taxon>Neopterygii</taxon>
        <taxon>Teleostei</taxon>
        <taxon>Neoteleostei</taxon>
        <taxon>Acanthomorphata</taxon>
        <taxon>Eupercaria</taxon>
        <taxon>Perciformes</taxon>
        <taxon>Notothenioidei</taxon>
        <taxon>Pogonophryne</taxon>
    </lineage>
</organism>
<name>A0AAD6FNJ8_9TELE</name>
<evidence type="ECO:0000256" key="1">
    <source>
        <dbReference type="SAM" id="Phobius"/>
    </source>
</evidence>
<dbReference type="EMBL" id="JAPTMU010000007">
    <property type="protein sequence ID" value="KAJ4941007.1"/>
    <property type="molecule type" value="Genomic_DNA"/>
</dbReference>
<dbReference type="PANTHER" id="PTHR24417">
    <property type="entry name" value="SERINE/THREONINE-PROTEIN KINASE LMTK1"/>
    <property type="match status" value="1"/>
</dbReference>
<evidence type="ECO:0000313" key="4">
    <source>
        <dbReference type="Proteomes" id="UP001219934"/>
    </source>
</evidence>
<evidence type="ECO:0000256" key="2">
    <source>
        <dbReference type="SAM" id="SignalP"/>
    </source>
</evidence>
<feature type="transmembrane region" description="Helical" evidence="1">
    <location>
        <begin position="34"/>
        <end position="60"/>
    </location>
</feature>
<evidence type="ECO:0000313" key="3">
    <source>
        <dbReference type="EMBL" id="KAJ4941007.1"/>
    </source>
</evidence>
<gene>
    <name evidence="3" type="ORF">JOQ06_027294</name>
</gene>
<keyword evidence="4" id="KW-1185">Reference proteome</keyword>
<dbReference type="GO" id="GO:0004713">
    <property type="term" value="F:protein tyrosine kinase activity"/>
    <property type="evidence" value="ECO:0007669"/>
    <property type="project" value="TreeGrafter"/>
</dbReference>
<comment type="caution">
    <text evidence="3">The sequence shown here is derived from an EMBL/GenBank/DDBJ whole genome shotgun (WGS) entry which is preliminary data.</text>
</comment>
<proteinExistence type="predicted"/>
<feature type="non-terminal residue" evidence="3">
    <location>
        <position position="1"/>
    </location>
</feature>